<dbReference type="InterPro" id="IPR006621">
    <property type="entry name" value="Nose-resist-to-fluoxetine_N"/>
</dbReference>
<keyword evidence="4" id="KW-0808">Transferase</keyword>
<dbReference type="PANTHER" id="PTHR11161">
    <property type="entry name" value="O-ACYLTRANSFERASE"/>
    <property type="match status" value="1"/>
</dbReference>
<name>A0AAW1ML85_POPJA</name>
<feature type="transmembrane region" description="Helical" evidence="1">
    <location>
        <begin position="481"/>
        <end position="502"/>
    </location>
</feature>
<feature type="transmembrane region" description="Helical" evidence="1">
    <location>
        <begin position="115"/>
        <end position="137"/>
    </location>
</feature>
<dbReference type="GO" id="GO:0016747">
    <property type="term" value="F:acyltransferase activity, transferring groups other than amino-acyl groups"/>
    <property type="evidence" value="ECO:0007669"/>
    <property type="project" value="InterPro"/>
</dbReference>
<evidence type="ECO:0000259" key="3">
    <source>
        <dbReference type="Pfam" id="PF20146"/>
    </source>
</evidence>
<feature type="transmembrane region" description="Helical" evidence="1">
    <location>
        <begin position="445"/>
        <end position="469"/>
    </location>
</feature>
<feature type="transmembrane region" description="Helical" evidence="1">
    <location>
        <begin position="552"/>
        <end position="577"/>
    </location>
</feature>
<dbReference type="PANTHER" id="PTHR11161:SF71">
    <property type="entry name" value="NOSE RESISTANT-TO-FLUOXETINE PROTEIN N-TERMINAL DOMAIN-CONTAINING PROTEIN"/>
    <property type="match status" value="1"/>
</dbReference>
<feature type="transmembrane region" description="Helical" evidence="1">
    <location>
        <begin position="363"/>
        <end position="381"/>
    </location>
</feature>
<keyword evidence="4" id="KW-0012">Acyltransferase</keyword>
<evidence type="ECO:0000256" key="1">
    <source>
        <dbReference type="SAM" id="Phobius"/>
    </source>
</evidence>
<proteinExistence type="predicted"/>
<keyword evidence="1" id="KW-0472">Membrane</keyword>
<feature type="transmembrane region" description="Helical" evidence="1">
    <location>
        <begin position="274"/>
        <end position="293"/>
    </location>
</feature>
<feature type="transmembrane region" description="Helical" evidence="1">
    <location>
        <begin position="234"/>
        <end position="254"/>
    </location>
</feature>
<dbReference type="Pfam" id="PF01757">
    <property type="entry name" value="Acyl_transf_3"/>
    <property type="match status" value="1"/>
</dbReference>
<feature type="domain" description="Acyltransferase 3" evidence="2">
    <location>
        <begin position="188"/>
        <end position="577"/>
    </location>
</feature>
<keyword evidence="5" id="KW-1185">Reference proteome</keyword>
<feature type="transmembrane region" description="Helical" evidence="1">
    <location>
        <begin position="193"/>
        <end position="214"/>
    </location>
</feature>
<evidence type="ECO:0000313" key="5">
    <source>
        <dbReference type="Proteomes" id="UP001458880"/>
    </source>
</evidence>
<feature type="domain" description="Nose resistant-to-fluoxetine protein N-terminal" evidence="3">
    <location>
        <begin position="3"/>
        <end position="78"/>
    </location>
</feature>
<dbReference type="InterPro" id="IPR052728">
    <property type="entry name" value="O2_lipid_transport_reg"/>
</dbReference>
<evidence type="ECO:0000259" key="2">
    <source>
        <dbReference type="Pfam" id="PF01757"/>
    </source>
</evidence>
<dbReference type="Pfam" id="PF20146">
    <property type="entry name" value="NRF"/>
    <property type="match status" value="1"/>
</dbReference>
<feature type="transmembrane region" description="Helical" evidence="1">
    <location>
        <begin position="411"/>
        <end position="433"/>
    </location>
</feature>
<gene>
    <name evidence="4" type="ORF">QE152_g5822</name>
</gene>
<reference evidence="4 5" key="1">
    <citation type="journal article" date="2024" name="BMC Genomics">
        <title>De novo assembly and annotation of Popillia japonica's genome with initial clues to its potential as an invasive pest.</title>
        <authorList>
            <person name="Cucini C."/>
            <person name="Boschi S."/>
            <person name="Funari R."/>
            <person name="Cardaioli E."/>
            <person name="Iannotti N."/>
            <person name="Marturano G."/>
            <person name="Paoli F."/>
            <person name="Bruttini M."/>
            <person name="Carapelli A."/>
            <person name="Frati F."/>
            <person name="Nardi F."/>
        </authorList>
    </citation>
    <scope>NUCLEOTIDE SEQUENCE [LARGE SCALE GENOMIC DNA]</scope>
    <source>
        <strain evidence="4">DMR45628</strain>
    </source>
</reference>
<feature type="transmembrane region" description="Helical" evidence="1">
    <location>
        <begin position="514"/>
        <end position="532"/>
    </location>
</feature>
<feature type="transmembrane region" description="Helical" evidence="1">
    <location>
        <begin position="338"/>
        <end position="358"/>
    </location>
</feature>
<dbReference type="AlphaFoldDB" id="A0AAW1ML85"/>
<dbReference type="Proteomes" id="UP001458880">
    <property type="component" value="Unassembled WGS sequence"/>
</dbReference>
<protein>
    <submittedName>
        <fullName evidence="4">Acyltransferase family</fullName>
    </submittedName>
</protein>
<keyword evidence="1" id="KW-0812">Transmembrane</keyword>
<dbReference type="EMBL" id="JASPKY010000037">
    <property type="protein sequence ID" value="KAK9746814.1"/>
    <property type="molecule type" value="Genomic_DNA"/>
</dbReference>
<sequence length="610" mass="69502">MRYGETYQMGNFDECVDVDFHDQNSSVNVRGKYCMAEIFALSRNKNGNINEVFRTTFSNTLHWAICVPSTCSPSDVSIFFNSLFHTLFPGNTVNVSVSGLDCHSEKNFDLSTGEIVYGSIVLTYLLLITSATIYHLIRLYKNEKSYHSDSPSKRGGTFHRVIIAFSLARNVSKILKVKQHNTDNLECVSGLKFLFMALIIPGHTLLFAISGPIMNSNFYEEARTKVQNAIFFNNPLLVDTFLFLSGFLLCRILIQELDKRKGRINPLILYIGRYIRLTPAYLVIIGFYCTFLPRLGNGPLWNVVISREKERCLNSWWTNILYINNYVNTENLCMFQSWFLAVDTHMFIICTILVFFLWKYKNFGKICLAVVTLVTIAAHAIETYVKKADPTFMIYPAEVVDLNSNSYFTNIYIKTHIRASSYCIGVAYGYIVYKLQKSSSKIPLYIKWSGWLLGILTGVASMFSISIFYQPGHQYDLTESTVYSTFNSVAWCGLIGWILTMCVTGNGGLINRFLSWKVFVPLARLTYCAYLVNGLVELHSRGTLRTPLYMSIYSLAELSVSHLILTFSGGFIFCVLFESPIHSLEKILMKTERKRELPANSVTSDQEQHI</sequence>
<organism evidence="4 5">
    <name type="scientific">Popillia japonica</name>
    <name type="common">Japanese beetle</name>
    <dbReference type="NCBI Taxonomy" id="7064"/>
    <lineage>
        <taxon>Eukaryota</taxon>
        <taxon>Metazoa</taxon>
        <taxon>Ecdysozoa</taxon>
        <taxon>Arthropoda</taxon>
        <taxon>Hexapoda</taxon>
        <taxon>Insecta</taxon>
        <taxon>Pterygota</taxon>
        <taxon>Neoptera</taxon>
        <taxon>Endopterygota</taxon>
        <taxon>Coleoptera</taxon>
        <taxon>Polyphaga</taxon>
        <taxon>Scarabaeiformia</taxon>
        <taxon>Scarabaeidae</taxon>
        <taxon>Rutelinae</taxon>
        <taxon>Popillia</taxon>
    </lineage>
</organism>
<dbReference type="InterPro" id="IPR002656">
    <property type="entry name" value="Acyl_transf_3_dom"/>
</dbReference>
<keyword evidence="1" id="KW-1133">Transmembrane helix</keyword>
<comment type="caution">
    <text evidence="4">The sequence shown here is derived from an EMBL/GenBank/DDBJ whole genome shotgun (WGS) entry which is preliminary data.</text>
</comment>
<evidence type="ECO:0000313" key="4">
    <source>
        <dbReference type="EMBL" id="KAK9746814.1"/>
    </source>
</evidence>
<accession>A0AAW1ML85</accession>